<reference evidence="2" key="1">
    <citation type="submission" date="2021-01" db="EMBL/GenBank/DDBJ databases">
        <authorList>
            <person name="Corre E."/>
            <person name="Pelletier E."/>
            <person name="Niang G."/>
            <person name="Scheremetjew M."/>
            <person name="Finn R."/>
            <person name="Kale V."/>
            <person name="Holt S."/>
            <person name="Cochrane G."/>
            <person name="Meng A."/>
            <person name="Brown T."/>
            <person name="Cohen L."/>
        </authorList>
    </citation>
    <scope>NUCLEOTIDE SEQUENCE</scope>
    <source>
        <strain evidence="2">CCMP219</strain>
    </source>
</reference>
<evidence type="ECO:0000313" key="2">
    <source>
        <dbReference type="EMBL" id="CAD8301038.1"/>
    </source>
</evidence>
<accession>A0A7R9VNM2</accession>
<proteinExistence type="predicted"/>
<sequence>MPVALEHGPDGWALPPDVVTWRERPATAAGALQPTSLRSSLEGEGLTPIGNATARSIRRPSIAFKSRPLTSHCTALGEGSGGGSGGSGGGEGRRGHSPQLPSPKAGFCSSLYTSGGAAAVAAAAAAAATSLPASCARRQCCATSRTCRVEALGVG</sequence>
<organism evidence="2">
    <name type="scientific">Chlamydomonas euryale</name>
    <dbReference type="NCBI Taxonomy" id="1486919"/>
    <lineage>
        <taxon>Eukaryota</taxon>
        <taxon>Viridiplantae</taxon>
        <taxon>Chlorophyta</taxon>
        <taxon>core chlorophytes</taxon>
        <taxon>Chlorophyceae</taxon>
        <taxon>CS clade</taxon>
        <taxon>Chlamydomonadales</taxon>
        <taxon>Chlamydomonadaceae</taxon>
        <taxon>Chlamydomonas</taxon>
    </lineage>
</organism>
<dbReference type="AlphaFoldDB" id="A0A7R9VNM2"/>
<evidence type="ECO:0000256" key="1">
    <source>
        <dbReference type="SAM" id="MobiDB-lite"/>
    </source>
</evidence>
<protein>
    <submittedName>
        <fullName evidence="2">Uncharacterized protein</fullName>
    </submittedName>
</protein>
<feature type="region of interest" description="Disordered" evidence="1">
    <location>
        <begin position="28"/>
        <end position="52"/>
    </location>
</feature>
<gene>
    <name evidence="2" type="ORF">CEUR00632_LOCUS15858</name>
</gene>
<name>A0A7R9VNM2_9CHLO</name>
<feature type="compositionally biased region" description="Gly residues" evidence="1">
    <location>
        <begin position="78"/>
        <end position="90"/>
    </location>
</feature>
<dbReference type="EMBL" id="HBEC01034154">
    <property type="protein sequence ID" value="CAD8301038.1"/>
    <property type="molecule type" value="Transcribed_RNA"/>
</dbReference>
<feature type="region of interest" description="Disordered" evidence="1">
    <location>
        <begin position="68"/>
        <end position="101"/>
    </location>
</feature>